<organism evidence="2">
    <name type="scientific">Rhizopus microsporus var. microsporus</name>
    <dbReference type="NCBI Taxonomy" id="86635"/>
    <lineage>
        <taxon>Eukaryota</taxon>
        <taxon>Fungi</taxon>
        <taxon>Fungi incertae sedis</taxon>
        <taxon>Mucoromycota</taxon>
        <taxon>Mucoromycotina</taxon>
        <taxon>Mucoromycetes</taxon>
        <taxon>Mucorales</taxon>
        <taxon>Mucorineae</taxon>
        <taxon>Rhizopodaceae</taxon>
        <taxon>Rhizopus</taxon>
    </lineage>
</organism>
<feature type="compositionally biased region" description="Polar residues" evidence="1">
    <location>
        <begin position="122"/>
        <end position="142"/>
    </location>
</feature>
<dbReference type="AlphaFoldDB" id="A0A1X0R6X2"/>
<dbReference type="VEuPathDB" id="FungiDB:BCV72DRAFT_304386"/>
<feature type="region of interest" description="Disordered" evidence="1">
    <location>
        <begin position="122"/>
        <end position="143"/>
    </location>
</feature>
<sequence length="204" mass="23505">MSEVVSTLANPISLVDINQFEPSLLMECLKEIEVACVVHWVISKRYVLTDAPMKRYQKVYAEIRVCHRSVDDCKSIECSYYYYRRHQQPCKRIYLLDIHVNEFSILRNSTGIKVLTCQTQDAPSLPSSSQMNSGQSDMTSSERTLRRTADTACTIRHSNEDPISIKSYIENIEANGLLLAYEKAFSKLQSLKDKYSFHFRTLNT</sequence>
<evidence type="ECO:0000256" key="1">
    <source>
        <dbReference type="SAM" id="MobiDB-lite"/>
    </source>
</evidence>
<gene>
    <name evidence="2" type="ORF">BCV72DRAFT_304386</name>
</gene>
<proteinExistence type="predicted"/>
<reference evidence="2" key="1">
    <citation type="journal article" date="2016" name="Proc. Natl. Acad. Sci. U.S.A.">
        <title>Lipid metabolic changes in an early divergent fungus govern the establishment of a mutualistic symbiosis with endobacteria.</title>
        <authorList>
            <person name="Lastovetsky O.A."/>
            <person name="Gaspar M.L."/>
            <person name="Mondo S.J."/>
            <person name="LaButti K.M."/>
            <person name="Sandor L."/>
            <person name="Grigoriev I.V."/>
            <person name="Henry S.A."/>
            <person name="Pawlowska T.E."/>
        </authorList>
    </citation>
    <scope>NUCLEOTIDE SEQUENCE [LARGE SCALE GENOMIC DNA]</scope>
    <source>
        <strain evidence="2">ATCC 52814</strain>
    </source>
</reference>
<protein>
    <submittedName>
        <fullName evidence="2">Uncharacterized protein</fullName>
    </submittedName>
</protein>
<dbReference type="Proteomes" id="UP000242414">
    <property type="component" value="Unassembled WGS sequence"/>
</dbReference>
<name>A0A1X0R6X2_RHIZD</name>
<accession>A0A1X0R6X2</accession>
<dbReference type="EMBL" id="KV921899">
    <property type="protein sequence ID" value="ORE07762.1"/>
    <property type="molecule type" value="Genomic_DNA"/>
</dbReference>
<evidence type="ECO:0000313" key="2">
    <source>
        <dbReference type="EMBL" id="ORE07762.1"/>
    </source>
</evidence>